<dbReference type="Gene3D" id="1.20.1740.10">
    <property type="entry name" value="Amino acid/polyamine transporter I"/>
    <property type="match status" value="2"/>
</dbReference>
<keyword evidence="9" id="KW-1185">Reference proteome</keyword>
<feature type="domain" description="SLC12A transporter C-terminal" evidence="7">
    <location>
        <begin position="829"/>
        <end position="882"/>
    </location>
</feature>
<evidence type="ECO:0000256" key="5">
    <source>
        <dbReference type="SAM" id="Phobius"/>
    </source>
</evidence>
<evidence type="ECO:0000259" key="6">
    <source>
        <dbReference type="Pfam" id="PF00324"/>
    </source>
</evidence>
<evidence type="ECO:0000256" key="1">
    <source>
        <dbReference type="ARBA" id="ARBA00004141"/>
    </source>
</evidence>
<feature type="transmembrane region" description="Helical" evidence="5">
    <location>
        <begin position="87"/>
        <end position="108"/>
    </location>
</feature>
<evidence type="ECO:0000259" key="7">
    <source>
        <dbReference type="Pfam" id="PF03522"/>
    </source>
</evidence>
<dbReference type="InterPro" id="IPR004842">
    <property type="entry name" value="SLC12A_fam"/>
</dbReference>
<dbReference type="EMBL" id="CP092878">
    <property type="protein sequence ID" value="UYV78085.1"/>
    <property type="molecule type" value="Genomic_DNA"/>
</dbReference>
<feature type="transmembrane region" description="Helical" evidence="5">
    <location>
        <begin position="239"/>
        <end position="260"/>
    </location>
</feature>
<feature type="transmembrane region" description="Helical" evidence="5">
    <location>
        <begin position="580"/>
        <end position="602"/>
    </location>
</feature>
<feature type="transmembrane region" description="Helical" evidence="5">
    <location>
        <begin position="614"/>
        <end position="640"/>
    </location>
</feature>
<reference evidence="8 9" key="1">
    <citation type="submission" date="2022-01" db="EMBL/GenBank/DDBJ databases">
        <title>A chromosomal length assembly of Cordylochernes scorpioides.</title>
        <authorList>
            <person name="Zeh D."/>
            <person name="Zeh J."/>
        </authorList>
    </citation>
    <scope>NUCLEOTIDE SEQUENCE [LARGE SCALE GENOMIC DNA]</scope>
    <source>
        <strain evidence="8">IN4F17</strain>
        <tissue evidence="8">Whole Body</tissue>
    </source>
</reference>
<comment type="subcellular location">
    <subcellularLocation>
        <location evidence="1">Membrane</location>
        <topology evidence="1">Multi-pass membrane protein</topology>
    </subcellularLocation>
</comment>
<sequence length="1117" mass="124568">MTINKETDDTNLLESSEAGTYGAVNADAETPIDANLYLYQERFADSPRLATLLQSISSYNASIPKMQSADQAAATHVPAKANLGTFFGVYLPCIQNILGIIFFIRMVWIVGTAGIVQSYLIVLLCCAVTFATCISLSAIATNGIVPSGGSYFMISRSLGPEFGGAVGILFYLANTFAGAMYLTGAIEIFLMYMAPKMSLFGDFHTDPVVFSNNIRTYGTLLLAVVGTMVLIGVKFVSKFAPFALLCVLLSILSVYIGVFANLHGKSDVEICILGERLLKKNYEVCSKDPHLNGSLYHIFCKQNPNNASDVMCDKYFETHEAKTVLAIPGLTSNIFKENLHSWYREATDFLASSANREMDTSFGDETYDEVLVDISTSFTLLLGIFFSSCTDTTADAGILAGSNRSGDLEDAQRSIPTGTIAAQVTTSVIYYKWFHSLLRLTTEINFCHYKACVPRYGESTGGRLAVALLSWPHPMVVIVGSFLSTFGAALQSLIGPYLPSHPLWPWFSPPHLQIYQVSRCGHDAGAPRLLHAIALDHLIPFLKPFKVTNSRNEPTRALLATLLLCEFGILIGNLDLLAPVLTMFFLMSYMFVNLACTLQSLLQTPNWRPRFHYYHWSLSLLGVFLCLLVMFLISWFYALFSMLLAGVIYKYIEFRGAEKEWGDGIHGLALSAARYSLLKLEEGPPHTKNWRPQLLVFCKLGPSLEPLHPQLFDFASQLKAGHGLTLVCSVLEGEYGKMYSESQAARQSLKRLMDEKKVKGFTDVVVAKDVSQGICYLIQTAGLGGMKHNTVLVGWPYGWKHSHDPRSYKVFFDSVKDVSSSKNALLVIKGISSFPDNNAKLEGTIDIWWILHEGGLLLLLPFLLKQHRVWKNCKLRIFTLAHILCCHWLLAQLLELLLGPSIHIVGAVPIPSHRAVFYLPPDEDKLEYRNSLALFLYQLRIEASIEIVDMPTEDMTDYIYERARIMEQRREFLKQMHTSYLQHKPTLANQFMGHSGPKACVMETHEEFPEEPLRPREAADLSNITPDESNVLRMNTAIRLNEVIVQQSHNAQLVILNLPGFPDTQNAEANCILIVLMEAFPRGATLPYMEFLEVLTEGLERVLMVRGGGREVITIYS</sequence>
<gene>
    <name evidence="8" type="ORF">LAZ67_16000051</name>
</gene>
<feature type="transmembrane region" description="Helical" evidence="5">
    <location>
        <begin position="165"/>
        <end position="193"/>
    </location>
</feature>
<feature type="domain" description="SLC12A transporter C-terminal" evidence="7">
    <location>
        <begin position="709"/>
        <end position="828"/>
    </location>
</feature>
<feature type="domain" description="Amino acid permease/ SLC12A" evidence="6">
    <location>
        <begin position="89"/>
        <end position="261"/>
    </location>
</feature>
<protein>
    <recommendedName>
        <fullName evidence="10">Solute carrier family 12 member 4</fullName>
    </recommendedName>
</protein>
<proteinExistence type="predicted"/>
<evidence type="ECO:0000256" key="2">
    <source>
        <dbReference type="ARBA" id="ARBA00022692"/>
    </source>
</evidence>
<feature type="transmembrane region" description="Helical" evidence="5">
    <location>
        <begin position="120"/>
        <end position="145"/>
    </location>
</feature>
<dbReference type="Pfam" id="PF00324">
    <property type="entry name" value="AA_permease"/>
    <property type="match status" value="2"/>
</dbReference>
<evidence type="ECO:0000313" key="9">
    <source>
        <dbReference type="Proteomes" id="UP001235939"/>
    </source>
</evidence>
<name>A0ABY6LAA9_9ARAC</name>
<evidence type="ECO:0000256" key="3">
    <source>
        <dbReference type="ARBA" id="ARBA00022989"/>
    </source>
</evidence>
<evidence type="ECO:0008006" key="10">
    <source>
        <dbReference type="Google" id="ProtNLM"/>
    </source>
</evidence>
<keyword evidence="4 5" id="KW-0472">Membrane</keyword>
<feature type="domain" description="Amino acid permease/ SLC12A" evidence="6">
    <location>
        <begin position="525"/>
        <end position="695"/>
    </location>
</feature>
<accession>A0ABY6LAA9</accession>
<dbReference type="InterPro" id="IPR018491">
    <property type="entry name" value="SLC12_C"/>
</dbReference>
<organism evidence="8 9">
    <name type="scientific">Cordylochernes scorpioides</name>
    <dbReference type="NCBI Taxonomy" id="51811"/>
    <lineage>
        <taxon>Eukaryota</taxon>
        <taxon>Metazoa</taxon>
        <taxon>Ecdysozoa</taxon>
        <taxon>Arthropoda</taxon>
        <taxon>Chelicerata</taxon>
        <taxon>Arachnida</taxon>
        <taxon>Pseudoscorpiones</taxon>
        <taxon>Cheliferoidea</taxon>
        <taxon>Chernetidae</taxon>
        <taxon>Cordylochernes</taxon>
    </lineage>
</organism>
<evidence type="ECO:0000313" key="8">
    <source>
        <dbReference type="EMBL" id="UYV78085.1"/>
    </source>
</evidence>
<feature type="transmembrane region" description="Helical" evidence="5">
    <location>
        <begin position="214"/>
        <end position="233"/>
    </location>
</feature>
<dbReference type="InterPro" id="IPR004841">
    <property type="entry name" value="AA-permease/SLC12A_dom"/>
</dbReference>
<dbReference type="PANTHER" id="PTHR11827">
    <property type="entry name" value="SOLUTE CARRIER FAMILY 12, CATION COTRANSPORTERS"/>
    <property type="match status" value="1"/>
</dbReference>
<dbReference type="Pfam" id="PF03522">
    <property type="entry name" value="SLC12"/>
    <property type="match status" value="2"/>
</dbReference>
<dbReference type="PANTHER" id="PTHR11827:SF73">
    <property type="entry name" value="KAZACHOC, ISOFORM G"/>
    <property type="match status" value="1"/>
</dbReference>
<keyword evidence="3 5" id="KW-1133">Transmembrane helix</keyword>
<evidence type="ECO:0000256" key="4">
    <source>
        <dbReference type="ARBA" id="ARBA00023136"/>
    </source>
</evidence>
<keyword evidence="2 5" id="KW-0812">Transmembrane</keyword>
<dbReference type="Proteomes" id="UP001235939">
    <property type="component" value="Chromosome 16"/>
</dbReference>